<dbReference type="GO" id="GO:0046474">
    <property type="term" value="P:glycerophospholipid biosynthetic process"/>
    <property type="evidence" value="ECO:0007669"/>
    <property type="project" value="TreeGrafter"/>
</dbReference>
<dbReference type="InterPro" id="IPR043130">
    <property type="entry name" value="CDP-OH_PTrfase_TM_dom"/>
</dbReference>
<keyword evidence="6 11" id="KW-1133">Transmembrane helix</keyword>
<accession>A0A382KBQ6</accession>
<gene>
    <name evidence="12" type="ORF">METZ01_LOCUS274652</name>
</gene>
<name>A0A382KBQ6_9ZZZZ</name>
<feature type="transmembrane region" description="Helical" evidence="11">
    <location>
        <begin position="66"/>
        <end position="85"/>
    </location>
</feature>
<keyword evidence="7" id="KW-0443">Lipid metabolism</keyword>
<reference evidence="12" key="1">
    <citation type="submission" date="2018-05" db="EMBL/GenBank/DDBJ databases">
        <authorList>
            <person name="Lanie J.A."/>
            <person name="Ng W.-L."/>
            <person name="Kazmierczak K.M."/>
            <person name="Andrzejewski T.M."/>
            <person name="Davidsen T.M."/>
            <person name="Wayne K.J."/>
            <person name="Tettelin H."/>
            <person name="Glass J.I."/>
            <person name="Rusch D."/>
            <person name="Podicherti R."/>
            <person name="Tsui H.-C.T."/>
            <person name="Winkler M.E."/>
        </authorList>
    </citation>
    <scope>NUCLEOTIDE SEQUENCE</scope>
</reference>
<evidence type="ECO:0000256" key="6">
    <source>
        <dbReference type="ARBA" id="ARBA00022989"/>
    </source>
</evidence>
<comment type="subcellular location">
    <subcellularLocation>
        <location evidence="1">Membrane</location>
        <topology evidence="1">Multi-pass membrane protein</topology>
    </subcellularLocation>
</comment>
<evidence type="ECO:0000313" key="12">
    <source>
        <dbReference type="EMBL" id="SVC21798.1"/>
    </source>
</evidence>
<evidence type="ECO:0000256" key="9">
    <source>
        <dbReference type="ARBA" id="ARBA00023209"/>
    </source>
</evidence>
<protein>
    <recommendedName>
        <fullName evidence="13">CDP-diacylglycerol--glycerol-3-phosphate 3-phosphatidyltransferase</fullName>
    </recommendedName>
</protein>
<keyword evidence="9" id="KW-0594">Phospholipid biosynthesis</keyword>
<dbReference type="GO" id="GO:0008444">
    <property type="term" value="F:CDP-diacylglycerol-glycerol-3-phosphate 3-phosphatidyltransferase activity"/>
    <property type="evidence" value="ECO:0007669"/>
    <property type="project" value="InterPro"/>
</dbReference>
<evidence type="ECO:0000256" key="11">
    <source>
        <dbReference type="SAM" id="Phobius"/>
    </source>
</evidence>
<evidence type="ECO:0000256" key="1">
    <source>
        <dbReference type="ARBA" id="ARBA00004141"/>
    </source>
</evidence>
<evidence type="ECO:0000256" key="5">
    <source>
        <dbReference type="ARBA" id="ARBA00022692"/>
    </source>
</evidence>
<feature type="transmembrane region" description="Helical" evidence="11">
    <location>
        <begin position="91"/>
        <end position="114"/>
    </location>
</feature>
<feature type="transmembrane region" description="Helical" evidence="11">
    <location>
        <begin position="126"/>
        <end position="142"/>
    </location>
</feature>
<keyword evidence="10" id="KW-1208">Phospholipid metabolism</keyword>
<keyword evidence="3" id="KW-0444">Lipid biosynthesis</keyword>
<feature type="non-terminal residue" evidence="12">
    <location>
        <position position="173"/>
    </location>
</feature>
<dbReference type="InterPro" id="IPR048254">
    <property type="entry name" value="CDP_ALCOHOL_P_TRANSF_CS"/>
</dbReference>
<evidence type="ECO:0000256" key="7">
    <source>
        <dbReference type="ARBA" id="ARBA00023098"/>
    </source>
</evidence>
<dbReference type="InterPro" id="IPR050324">
    <property type="entry name" value="CDP-alcohol_PTase-I"/>
</dbReference>
<proteinExistence type="inferred from homology"/>
<organism evidence="12">
    <name type="scientific">marine metagenome</name>
    <dbReference type="NCBI Taxonomy" id="408172"/>
    <lineage>
        <taxon>unclassified sequences</taxon>
        <taxon>metagenomes</taxon>
        <taxon>ecological metagenomes</taxon>
    </lineage>
</organism>
<feature type="transmembrane region" description="Helical" evidence="11">
    <location>
        <begin position="148"/>
        <end position="169"/>
    </location>
</feature>
<evidence type="ECO:0000256" key="8">
    <source>
        <dbReference type="ARBA" id="ARBA00023136"/>
    </source>
</evidence>
<dbReference type="PANTHER" id="PTHR14269">
    <property type="entry name" value="CDP-DIACYLGLYCEROL--GLYCEROL-3-PHOSPHATE 3-PHOSPHATIDYLTRANSFERASE-RELATED"/>
    <property type="match status" value="1"/>
</dbReference>
<dbReference type="Pfam" id="PF01066">
    <property type="entry name" value="CDP-OH_P_transf"/>
    <property type="match status" value="1"/>
</dbReference>
<evidence type="ECO:0000256" key="4">
    <source>
        <dbReference type="ARBA" id="ARBA00022679"/>
    </source>
</evidence>
<evidence type="ECO:0000256" key="3">
    <source>
        <dbReference type="ARBA" id="ARBA00022516"/>
    </source>
</evidence>
<dbReference type="PROSITE" id="PS00379">
    <property type="entry name" value="CDP_ALCOHOL_P_TRANSF"/>
    <property type="match status" value="1"/>
</dbReference>
<dbReference type="GO" id="GO:0016020">
    <property type="term" value="C:membrane"/>
    <property type="evidence" value="ECO:0007669"/>
    <property type="project" value="UniProtKB-SubCell"/>
</dbReference>
<dbReference type="EMBL" id="UINC01079628">
    <property type="protein sequence ID" value="SVC21798.1"/>
    <property type="molecule type" value="Genomic_DNA"/>
</dbReference>
<keyword evidence="4" id="KW-0808">Transferase</keyword>
<dbReference type="AlphaFoldDB" id="A0A382KBQ6"/>
<dbReference type="Gene3D" id="1.20.120.1760">
    <property type="match status" value="1"/>
</dbReference>
<feature type="transmembrane region" description="Helical" evidence="11">
    <location>
        <begin position="33"/>
        <end position="54"/>
    </location>
</feature>
<dbReference type="PANTHER" id="PTHR14269:SF11">
    <property type="entry name" value="CDP-DIACYLGLYCEROL--GLYCEROL-3-PHOSPHATE 3-PHOSPHATIDYLTRANSFERASE"/>
    <property type="match status" value="1"/>
</dbReference>
<evidence type="ECO:0000256" key="2">
    <source>
        <dbReference type="ARBA" id="ARBA00010441"/>
    </source>
</evidence>
<comment type="similarity">
    <text evidence="2">Belongs to the CDP-alcohol phosphatidyltransferase class-I family.</text>
</comment>
<dbReference type="PIRSF" id="PIRSF000847">
    <property type="entry name" value="Phos_ph_gly_syn"/>
    <property type="match status" value="1"/>
</dbReference>
<evidence type="ECO:0000256" key="10">
    <source>
        <dbReference type="ARBA" id="ARBA00023264"/>
    </source>
</evidence>
<keyword evidence="8 11" id="KW-0472">Membrane</keyword>
<evidence type="ECO:0008006" key="13">
    <source>
        <dbReference type="Google" id="ProtNLM"/>
    </source>
</evidence>
<dbReference type="InterPro" id="IPR004570">
    <property type="entry name" value="Phosphatidylglycerol_P_synth"/>
</dbReference>
<keyword evidence="5 11" id="KW-0812">Transmembrane</keyword>
<dbReference type="InterPro" id="IPR000462">
    <property type="entry name" value="CDP-OH_P_trans"/>
</dbReference>
<sequence>MTLANAISISRIVLAIPLVLLFEDISKGELGKLWWAFGLIIIIILTDFLDGYVARKAEETTNFGKLIDPVADKVCMMVVMIYLIISYKLPFLLFFVTLAIRDVFLIIIGVYLMFSQEEVFQSNRSGKWFMGITALMMTFFLFQDSLGISGYVLWTTYLISMLLFAFSTFEYIR</sequence>